<evidence type="ECO:0000259" key="2">
    <source>
        <dbReference type="PROSITE" id="PS50943"/>
    </source>
</evidence>
<dbReference type="PANTHER" id="PTHR46797:SF1">
    <property type="entry name" value="METHYLPHOSPHONATE SYNTHASE"/>
    <property type="match status" value="1"/>
</dbReference>
<proteinExistence type="predicted"/>
<dbReference type="GO" id="GO:0003700">
    <property type="term" value="F:DNA-binding transcription factor activity"/>
    <property type="evidence" value="ECO:0007669"/>
    <property type="project" value="TreeGrafter"/>
</dbReference>
<dbReference type="EMBL" id="FNZK01000018">
    <property type="protein sequence ID" value="SEJ82310.1"/>
    <property type="molecule type" value="Genomic_DNA"/>
</dbReference>
<name>A0A1H7C6P5_9FIRM</name>
<reference evidence="3 4" key="1">
    <citation type="submission" date="2016-10" db="EMBL/GenBank/DDBJ databases">
        <authorList>
            <person name="de Groot N.N."/>
        </authorList>
    </citation>
    <scope>NUCLEOTIDE SEQUENCE [LARGE SCALE GENOMIC DNA]</scope>
    <source>
        <strain evidence="3 4">DSM 2179</strain>
    </source>
</reference>
<gene>
    <name evidence="3" type="ORF">SAMN05660742_11867</name>
</gene>
<sequence>MTFGQNLRGIRQAKKFSQTKLFQKTGFPQTTISDWENDKYFPNIIEAQKLARALHVKISTLLKDTFQFPKNEVA</sequence>
<dbReference type="InterPro" id="IPR050807">
    <property type="entry name" value="TransReg_Diox_bact_type"/>
</dbReference>
<dbReference type="SUPFAM" id="SSF47413">
    <property type="entry name" value="lambda repressor-like DNA-binding domains"/>
    <property type="match status" value="1"/>
</dbReference>
<dbReference type="PANTHER" id="PTHR46797">
    <property type="entry name" value="HTH-TYPE TRANSCRIPTIONAL REGULATOR"/>
    <property type="match status" value="1"/>
</dbReference>
<dbReference type="InterPro" id="IPR001387">
    <property type="entry name" value="Cro/C1-type_HTH"/>
</dbReference>
<dbReference type="AlphaFoldDB" id="A0A1H7C6P5"/>
<keyword evidence="4" id="KW-1185">Reference proteome</keyword>
<evidence type="ECO:0000313" key="4">
    <source>
        <dbReference type="Proteomes" id="UP000199662"/>
    </source>
</evidence>
<dbReference type="SMART" id="SM00530">
    <property type="entry name" value="HTH_XRE"/>
    <property type="match status" value="1"/>
</dbReference>
<protein>
    <submittedName>
        <fullName evidence="3">Helix-turn-helix</fullName>
    </submittedName>
</protein>
<accession>A0A1H7C6P5</accession>
<dbReference type="GO" id="GO:0003677">
    <property type="term" value="F:DNA binding"/>
    <property type="evidence" value="ECO:0007669"/>
    <property type="project" value="UniProtKB-KW"/>
</dbReference>
<dbReference type="PROSITE" id="PS50943">
    <property type="entry name" value="HTH_CROC1"/>
    <property type="match status" value="1"/>
</dbReference>
<evidence type="ECO:0000313" key="3">
    <source>
        <dbReference type="EMBL" id="SEJ82310.1"/>
    </source>
</evidence>
<dbReference type="GO" id="GO:0005829">
    <property type="term" value="C:cytosol"/>
    <property type="evidence" value="ECO:0007669"/>
    <property type="project" value="TreeGrafter"/>
</dbReference>
<feature type="domain" description="HTH cro/C1-type" evidence="2">
    <location>
        <begin position="7"/>
        <end position="61"/>
    </location>
</feature>
<evidence type="ECO:0000256" key="1">
    <source>
        <dbReference type="ARBA" id="ARBA00023125"/>
    </source>
</evidence>
<dbReference type="CDD" id="cd00093">
    <property type="entry name" value="HTH_XRE"/>
    <property type="match status" value="1"/>
</dbReference>
<organism evidence="3 4">
    <name type="scientific">Propionispira arboris</name>
    <dbReference type="NCBI Taxonomy" id="84035"/>
    <lineage>
        <taxon>Bacteria</taxon>
        <taxon>Bacillati</taxon>
        <taxon>Bacillota</taxon>
        <taxon>Negativicutes</taxon>
        <taxon>Selenomonadales</taxon>
        <taxon>Selenomonadaceae</taxon>
        <taxon>Propionispira</taxon>
    </lineage>
</organism>
<dbReference type="Gene3D" id="1.10.260.40">
    <property type="entry name" value="lambda repressor-like DNA-binding domains"/>
    <property type="match status" value="1"/>
</dbReference>
<dbReference type="STRING" id="84035.SAMN05660742_11867"/>
<dbReference type="Proteomes" id="UP000199662">
    <property type="component" value="Unassembled WGS sequence"/>
</dbReference>
<dbReference type="RefSeq" id="WP_091833956.1">
    <property type="nucleotide sequence ID" value="NZ_FNZK01000018.1"/>
</dbReference>
<keyword evidence="1" id="KW-0238">DNA-binding</keyword>
<dbReference type="InterPro" id="IPR010982">
    <property type="entry name" value="Lambda_DNA-bd_dom_sf"/>
</dbReference>
<dbReference type="Pfam" id="PF01381">
    <property type="entry name" value="HTH_3"/>
    <property type="match status" value="1"/>
</dbReference>